<dbReference type="EMBL" id="BMAV01005858">
    <property type="protein sequence ID" value="GFY47257.1"/>
    <property type="molecule type" value="Genomic_DNA"/>
</dbReference>
<dbReference type="AlphaFoldDB" id="A0A8X6X576"/>
<organism evidence="2 3">
    <name type="scientific">Trichonephila inaurata madagascariensis</name>
    <dbReference type="NCBI Taxonomy" id="2747483"/>
    <lineage>
        <taxon>Eukaryota</taxon>
        <taxon>Metazoa</taxon>
        <taxon>Ecdysozoa</taxon>
        <taxon>Arthropoda</taxon>
        <taxon>Chelicerata</taxon>
        <taxon>Arachnida</taxon>
        <taxon>Araneae</taxon>
        <taxon>Araneomorphae</taxon>
        <taxon>Entelegynae</taxon>
        <taxon>Araneoidea</taxon>
        <taxon>Nephilidae</taxon>
        <taxon>Trichonephila</taxon>
        <taxon>Trichonephila inaurata</taxon>
    </lineage>
</organism>
<evidence type="ECO:0000313" key="3">
    <source>
        <dbReference type="Proteomes" id="UP000886998"/>
    </source>
</evidence>
<protein>
    <submittedName>
        <fullName evidence="2">Uncharacterized protein</fullName>
    </submittedName>
</protein>
<reference evidence="2" key="1">
    <citation type="submission" date="2020-08" db="EMBL/GenBank/DDBJ databases">
        <title>Multicomponent nature underlies the extraordinary mechanical properties of spider dragline silk.</title>
        <authorList>
            <person name="Kono N."/>
            <person name="Nakamura H."/>
            <person name="Mori M."/>
            <person name="Yoshida Y."/>
            <person name="Ohtoshi R."/>
            <person name="Malay A.D."/>
            <person name="Moran D.A.P."/>
            <person name="Tomita M."/>
            <person name="Numata K."/>
            <person name="Arakawa K."/>
        </authorList>
    </citation>
    <scope>NUCLEOTIDE SEQUENCE</scope>
</reference>
<name>A0A8X6X576_9ARAC</name>
<feature type="region of interest" description="Disordered" evidence="1">
    <location>
        <begin position="37"/>
        <end position="83"/>
    </location>
</feature>
<keyword evidence="3" id="KW-1185">Reference proteome</keyword>
<proteinExistence type="predicted"/>
<evidence type="ECO:0000256" key="1">
    <source>
        <dbReference type="SAM" id="MobiDB-lite"/>
    </source>
</evidence>
<gene>
    <name evidence="2" type="ORF">TNIN_93191</name>
</gene>
<sequence>MRGPLTPSGASPRITQCRLPPAHFPHLFFSAVANNPFEHPPPSTNRHSVKTFRETRVGPFETGRGRSPSGRCKFRLKQSDSRD</sequence>
<evidence type="ECO:0000313" key="2">
    <source>
        <dbReference type="EMBL" id="GFY47257.1"/>
    </source>
</evidence>
<comment type="caution">
    <text evidence="2">The sequence shown here is derived from an EMBL/GenBank/DDBJ whole genome shotgun (WGS) entry which is preliminary data.</text>
</comment>
<dbReference type="Proteomes" id="UP000886998">
    <property type="component" value="Unassembled WGS sequence"/>
</dbReference>
<accession>A0A8X6X576</accession>